<dbReference type="RefSeq" id="WP_105333868.1">
    <property type="nucleotide sequence ID" value="NZ_PUHZ01000004.1"/>
</dbReference>
<evidence type="ECO:0000313" key="2">
    <source>
        <dbReference type="Proteomes" id="UP000237819"/>
    </source>
</evidence>
<protein>
    <submittedName>
        <fullName evidence="1">Uncharacterized protein</fullName>
    </submittedName>
</protein>
<organism evidence="1 2">
    <name type="scientific">Blastopirellula marina</name>
    <dbReference type="NCBI Taxonomy" id="124"/>
    <lineage>
        <taxon>Bacteria</taxon>
        <taxon>Pseudomonadati</taxon>
        <taxon>Planctomycetota</taxon>
        <taxon>Planctomycetia</taxon>
        <taxon>Pirellulales</taxon>
        <taxon>Pirellulaceae</taxon>
        <taxon>Blastopirellula</taxon>
    </lineage>
</organism>
<name>A0A2S8GT51_9BACT</name>
<comment type="caution">
    <text evidence="1">The sequence shown here is derived from an EMBL/GenBank/DDBJ whole genome shotgun (WGS) entry which is preliminary data.</text>
</comment>
<dbReference type="AlphaFoldDB" id="A0A2S8GT51"/>
<proteinExistence type="predicted"/>
<evidence type="ECO:0000313" key="1">
    <source>
        <dbReference type="EMBL" id="PQO47607.1"/>
    </source>
</evidence>
<dbReference type="OrthoDB" id="289446at2"/>
<dbReference type="Proteomes" id="UP000237819">
    <property type="component" value="Unassembled WGS sequence"/>
</dbReference>
<accession>A0A2S8GT51</accession>
<gene>
    <name evidence="1" type="ORF">C5Y93_02815</name>
</gene>
<dbReference type="EMBL" id="PUHZ01000004">
    <property type="protein sequence ID" value="PQO47607.1"/>
    <property type="molecule type" value="Genomic_DNA"/>
</dbReference>
<reference evidence="1 2" key="1">
    <citation type="submission" date="2018-02" db="EMBL/GenBank/DDBJ databases">
        <title>Comparative genomes isolates from brazilian mangrove.</title>
        <authorList>
            <person name="Araujo J.E."/>
            <person name="Taketani R.G."/>
            <person name="Silva M.C.P."/>
            <person name="Loureco M.V."/>
            <person name="Andreote F.D."/>
        </authorList>
    </citation>
    <scope>NUCLEOTIDE SEQUENCE [LARGE SCALE GENOMIC DNA]</scope>
    <source>
        <strain evidence="1 2">Nap-Phe MGV</strain>
    </source>
</reference>
<sequence length="115" mass="13251">MSDSFPISLHPDPASGLFPISFEQVEAVWSEWPRMFFEPDGSFVWVADDQSWQLDGVVYDRDDHVLRVDLTGVYQTAPLEQLFRTLGWPEANLRVELVRDGQFLEVADFLRDFAA</sequence>